<evidence type="ECO:0000313" key="8">
    <source>
        <dbReference type="Proteomes" id="UP001190700"/>
    </source>
</evidence>
<comment type="subcellular location">
    <subcellularLocation>
        <location evidence="1">Cytoplasm</location>
    </subcellularLocation>
</comment>
<evidence type="ECO:0000256" key="4">
    <source>
        <dbReference type="ARBA" id="ARBA00022794"/>
    </source>
</evidence>
<keyword evidence="8" id="KW-1185">Reference proteome</keyword>
<protein>
    <submittedName>
        <fullName evidence="7">Uncharacterized protein</fullName>
    </submittedName>
</protein>
<proteinExistence type="inferred from homology"/>
<evidence type="ECO:0000259" key="6">
    <source>
        <dbReference type="Pfam" id="PF14740"/>
    </source>
</evidence>
<feature type="domain" description="DUF4470" evidence="5">
    <location>
        <begin position="14"/>
        <end position="122"/>
    </location>
</feature>
<dbReference type="InterPro" id="IPR039304">
    <property type="entry name" value="DNAAF3"/>
</dbReference>
<name>A0AAE0BNJ2_9CHLO</name>
<dbReference type="PANTHER" id="PTHR22118">
    <property type="entry name" value="DYNEIN ASSEMBLY FACTOR 3, AXONEMAL"/>
    <property type="match status" value="1"/>
</dbReference>
<dbReference type="AlphaFoldDB" id="A0AAE0BNJ2"/>
<sequence>MGTPLMDSHHVHSFWGLSPALDLMEVYAAAQLRVADEHKVKADGKEVNRSILQVAPCDCRHTATTIARSWRRAPEKVAVTVWEPSPEGLARHMLLLSILLDTQLIARDRVETFLEVHGNAKLRERTAEYMEAKGNHLADVVLGAANKEEVGELGRLFDLSQLKFKERDDLVEIFRGYSRKVRYDMDAAWDWRKRKFYGNRYDYVKNLVDWDYHMRLLPYEGSIVYFPHFRQWRSEGIAYDIRDSVFIEPNRSLISTAEGRTVEYQDRLMMDRGRSVTTRGLYCDIQASPYLSFGIDSEEKRLFKTASKVHLKSSQDIAEFNVFASQEELFYNQRYKLHLENDDRPEGTLPGR</sequence>
<dbReference type="EMBL" id="LGRX02033791">
    <property type="protein sequence ID" value="KAK3239906.1"/>
    <property type="molecule type" value="Genomic_DNA"/>
</dbReference>
<organism evidence="7 8">
    <name type="scientific">Cymbomonas tetramitiformis</name>
    <dbReference type="NCBI Taxonomy" id="36881"/>
    <lineage>
        <taxon>Eukaryota</taxon>
        <taxon>Viridiplantae</taxon>
        <taxon>Chlorophyta</taxon>
        <taxon>Pyramimonadophyceae</taxon>
        <taxon>Pyramimonadales</taxon>
        <taxon>Pyramimonadaceae</taxon>
        <taxon>Cymbomonas</taxon>
    </lineage>
</organism>
<accession>A0AAE0BNJ2</accession>
<comment type="similarity">
    <text evidence="2">Belongs to the DNAAF3 family.</text>
</comment>
<evidence type="ECO:0000256" key="2">
    <source>
        <dbReference type="ARBA" id="ARBA00010449"/>
    </source>
</evidence>
<dbReference type="GO" id="GO:0005737">
    <property type="term" value="C:cytoplasm"/>
    <property type="evidence" value="ECO:0007669"/>
    <property type="project" value="UniProtKB-SubCell"/>
</dbReference>
<dbReference type="GO" id="GO:0070286">
    <property type="term" value="P:axonemal dynein complex assembly"/>
    <property type="evidence" value="ECO:0007669"/>
    <property type="project" value="InterPro"/>
</dbReference>
<comment type="caution">
    <text evidence="7">The sequence shown here is derived from an EMBL/GenBank/DDBJ whole genome shotgun (WGS) entry which is preliminary data.</text>
</comment>
<dbReference type="Proteomes" id="UP001190700">
    <property type="component" value="Unassembled WGS sequence"/>
</dbReference>
<dbReference type="PANTHER" id="PTHR22118:SF14">
    <property type="entry name" value="DYNEIN AXONEMAL ASSEMBLY FACTOR 3"/>
    <property type="match status" value="1"/>
</dbReference>
<dbReference type="Pfam" id="PF14737">
    <property type="entry name" value="DUF4470"/>
    <property type="match status" value="1"/>
</dbReference>
<dbReference type="Pfam" id="PF14740">
    <property type="entry name" value="DUF4471"/>
    <property type="match status" value="1"/>
</dbReference>
<keyword evidence="4" id="KW-0970">Cilium biogenesis/degradation</keyword>
<feature type="domain" description="Dynein assembly factor 3 C-terminal" evidence="6">
    <location>
        <begin position="157"/>
        <end position="343"/>
    </location>
</feature>
<evidence type="ECO:0000256" key="3">
    <source>
        <dbReference type="ARBA" id="ARBA00022490"/>
    </source>
</evidence>
<gene>
    <name evidence="7" type="ORF">CYMTET_50204</name>
</gene>
<dbReference type="InterPro" id="IPR027974">
    <property type="entry name" value="DUF4470"/>
</dbReference>
<keyword evidence="3" id="KW-0963">Cytoplasm</keyword>
<dbReference type="GO" id="GO:0044458">
    <property type="term" value="P:motile cilium assembly"/>
    <property type="evidence" value="ECO:0007669"/>
    <property type="project" value="TreeGrafter"/>
</dbReference>
<evidence type="ECO:0000313" key="7">
    <source>
        <dbReference type="EMBL" id="KAK3239906.1"/>
    </source>
</evidence>
<evidence type="ECO:0000256" key="1">
    <source>
        <dbReference type="ARBA" id="ARBA00004496"/>
    </source>
</evidence>
<evidence type="ECO:0000259" key="5">
    <source>
        <dbReference type="Pfam" id="PF14737"/>
    </source>
</evidence>
<reference evidence="7 8" key="1">
    <citation type="journal article" date="2015" name="Genome Biol. Evol.">
        <title>Comparative Genomics of a Bacterivorous Green Alga Reveals Evolutionary Causalities and Consequences of Phago-Mixotrophic Mode of Nutrition.</title>
        <authorList>
            <person name="Burns J.A."/>
            <person name="Paasch A."/>
            <person name="Narechania A."/>
            <person name="Kim E."/>
        </authorList>
    </citation>
    <scope>NUCLEOTIDE SEQUENCE [LARGE SCALE GENOMIC DNA]</scope>
    <source>
        <strain evidence="7 8">PLY_AMNH</strain>
    </source>
</reference>
<dbReference type="InterPro" id="IPR028235">
    <property type="entry name" value="DNAAF3_C"/>
</dbReference>